<sequence>MDTKSNNTESNTTESKTTGSKTTESKTTESVTTESVTTGTETTGSVTTGTETTGSETTGTETTGTETTGTKTTGSETTGSETTGTETTGSETTGTETTGTDTTGSETTGSENTGSENTGSETTESKNTGSETTESKNTGSETAESKTTGSKKTKTKKTKKIKNTKNTKNTKTENIESKNNTTWSIYKSKFSADVSLGEASLQELAIGSRLASKKKKSDWGRLVEYKEKWREIWEPLLKILEQLYKTLQTLEGKDYELLNYVLRGSFRWNYHQRKNLWKAISGDVYSISDTLCHHLREAKKDIDESDDGEYKNELSNEFDNLVNMLGEKSIITYEYIHRETGESRVGRKQVEDMTQRMRQAVNDIKTEYEKKKED</sequence>
<feature type="compositionally biased region" description="Low complexity" evidence="1">
    <location>
        <begin position="138"/>
        <end position="148"/>
    </location>
</feature>
<dbReference type="EMBL" id="MK500406">
    <property type="protein sequence ID" value="QBK88987.1"/>
    <property type="molecule type" value="Genomic_DNA"/>
</dbReference>
<gene>
    <name evidence="2" type="ORF">LCMiAC02_00800</name>
</gene>
<evidence type="ECO:0000256" key="1">
    <source>
        <dbReference type="SAM" id="MobiDB-lite"/>
    </source>
</evidence>
<dbReference type="PANTHER" id="PTHR37000:SF3">
    <property type="entry name" value="MUCIN-22"/>
    <property type="match status" value="1"/>
</dbReference>
<feature type="compositionally biased region" description="Basic residues" evidence="1">
    <location>
        <begin position="149"/>
        <end position="165"/>
    </location>
</feature>
<feature type="region of interest" description="Disordered" evidence="1">
    <location>
        <begin position="1"/>
        <end position="175"/>
    </location>
</feature>
<accession>A0A481Z1L9</accession>
<protein>
    <submittedName>
        <fullName evidence="2">Uncharacterized protein</fullName>
    </submittedName>
</protein>
<dbReference type="InterPro" id="IPR053330">
    <property type="entry name" value="Mucin-22-like"/>
</dbReference>
<evidence type="ECO:0000313" key="2">
    <source>
        <dbReference type="EMBL" id="QBK88987.1"/>
    </source>
</evidence>
<feature type="compositionally biased region" description="Low complexity" evidence="1">
    <location>
        <begin position="1"/>
        <end position="22"/>
    </location>
</feature>
<reference evidence="2" key="1">
    <citation type="journal article" date="2019" name="MBio">
        <title>Virus Genomes from Deep Sea Sediments Expand the Ocean Megavirome and Support Independent Origins of Viral Gigantism.</title>
        <authorList>
            <person name="Backstrom D."/>
            <person name="Yutin N."/>
            <person name="Jorgensen S.L."/>
            <person name="Dharamshi J."/>
            <person name="Homa F."/>
            <person name="Zaremba-Niedwiedzka K."/>
            <person name="Spang A."/>
            <person name="Wolf Y.I."/>
            <person name="Koonin E.V."/>
            <person name="Ettema T.J."/>
        </authorList>
    </citation>
    <scope>NUCLEOTIDE SEQUENCE</scope>
</reference>
<dbReference type="PANTHER" id="PTHR37000">
    <property type="entry name" value="MUCIN-22"/>
    <property type="match status" value="1"/>
</dbReference>
<organism evidence="2">
    <name type="scientific">Mimivirus LCMiAC02</name>
    <dbReference type="NCBI Taxonomy" id="2506609"/>
    <lineage>
        <taxon>Viruses</taxon>
        <taxon>Varidnaviria</taxon>
        <taxon>Bamfordvirae</taxon>
        <taxon>Nucleocytoviricota</taxon>
        <taxon>Megaviricetes</taxon>
        <taxon>Imitervirales</taxon>
        <taxon>Mimiviridae</taxon>
        <taxon>Klosneuvirinae</taxon>
    </lineage>
</organism>
<name>A0A481Z1L9_9VIRU</name>
<proteinExistence type="predicted"/>
<feature type="compositionally biased region" description="Low complexity" evidence="1">
    <location>
        <begin position="28"/>
        <end position="132"/>
    </location>
</feature>